<accession>J9FK71</accession>
<gene>
    <name evidence="1" type="ORF">EVA_21871</name>
</gene>
<feature type="non-terminal residue" evidence="1">
    <location>
        <position position="1"/>
    </location>
</feature>
<dbReference type="EMBL" id="AMCI01009103">
    <property type="protein sequence ID" value="EJW90022.1"/>
    <property type="molecule type" value="Genomic_DNA"/>
</dbReference>
<protein>
    <submittedName>
        <fullName evidence="1">Uncharacterized protein</fullName>
    </submittedName>
</protein>
<dbReference type="AlphaFoldDB" id="J9FK71"/>
<organism evidence="1">
    <name type="scientific">gut metagenome</name>
    <dbReference type="NCBI Taxonomy" id="749906"/>
    <lineage>
        <taxon>unclassified sequences</taxon>
        <taxon>metagenomes</taxon>
        <taxon>organismal metagenomes</taxon>
    </lineage>
</organism>
<evidence type="ECO:0000313" key="1">
    <source>
        <dbReference type="EMBL" id="EJW90022.1"/>
    </source>
</evidence>
<reference evidence="1" key="1">
    <citation type="journal article" date="2012" name="PLoS ONE">
        <title>Gene sets for utilization of primary and secondary nutrition supplies in the distal gut of endangered iberian lynx.</title>
        <authorList>
            <person name="Alcaide M."/>
            <person name="Messina E."/>
            <person name="Richter M."/>
            <person name="Bargiela R."/>
            <person name="Peplies J."/>
            <person name="Huws S.A."/>
            <person name="Newbold C.J."/>
            <person name="Golyshin P.N."/>
            <person name="Simon M.A."/>
            <person name="Lopez G."/>
            <person name="Yakimov M.M."/>
            <person name="Ferrer M."/>
        </authorList>
    </citation>
    <scope>NUCLEOTIDE SEQUENCE</scope>
</reference>
<comment type="caution">
    <text evidence="1">The sequence shown here is derived from an EMBL/GenBank/DDBJ whole genome shotgun (WGS) entry which is preliminary data.</text>
</comment>
<proteinExistence type="predicted"/>
<name>J9FK71_9ZZZZ</name>
<sequence>TPAEKTLVVQDLRQKFVLRLLIQIAQLSRAYVK</sequence>